<name>A0ACC2SJP0_9FUNG</name>
<dbReference type="Proteomes" id="UP001165960">
    <property type="component" value="Unassembled WGS sequence"/>
</dbReference>
<reference evidence="1" key="1">
    <citation type="submission" date="2022-04" db="EMBL/GenBank/DDBJ databases">
        <title>Genome of the entomopathogenic fungus Entomophthora muscae.</title>
        <authorList>
            <person name="Elya C."/>
            <person name="Lovett B.R."/>
            <person name="Lee E."/>
            <person name="Macias A.M."/>
            <person name="Hajek A.E."/>
            <person name="De Bivort B.L."/>
            <person name="Kasson M.T."/>
            <person name="De Fine Licht H.H."/>
            <person name="Stajich J.E."/>
        </authorList>
    </citation>
    <scope>NUCLEOTIDE SEQUENCE</scope>
    <source>
        <strain evidence="1">Berkeley</strain>
    </source>
</reference>
<evidence type="ECO:0000313" key="2">
    <source>
        <dbReference type="Proteomes" id="UP001165960"/>
    </source>
</evidence>
<comment type="caution">
    <text evidence="1">The sequence shown here is derived from an EMBL/GenBank/DDBJ whole genome shotgun (WGS) entry which is preliminary data.</text>
</comment>
<organism evidence="1 2">
    <name type="scientific">Entomophthora muscae</name>
    <dbReference type="NCBI Taxonomy" id="34485"/>
    <lineage>
        <taxon>Eukaryota</taxon>
        <taxon>Fungi</taxon>
        <taxon>Fungi incertae sedis</taxon>
        <taxon>Zoopagomycota</taxon>
        <taxon>Entomophthoromycotina</taxon>
        <taxon>Entomophthoromycetes</taxon>
        <taxon>Entomophthorales</taxon>
        <taxon>Entomophthoraceae</taxon>
        <taxon>Entomophthora</taxon>
    </lineage>
</organism>
<proteinExistence type="predicted"/>
<accession>A0ACC2SJP0</accession>
<gene>
    <name evidence="1" type="ORF">DSO57_1010479</name>
</gene>
<protein>
    <submittedName>
        <fullName evidence="1">Uncharacterized protein</fullName>
    </submittedName>
</protein>
<keyword evidence="2" id="KW-1185">Reference proteome</keyword>
<dbReference type="EMBL" id="QTSX02005005">
    <property type="protein sequence ID" value="KAJ9062456.1"/>
    <property type="molecule type" value="Genomic_DNA"/>
</dbReference>
<sequence length="234" mass="25728">MPNVYPSNNEKFSYMNSPMDIDTPSGVLHISNEPINEENTPKEIADIKASIDALNQRIYQQVLDGNKQWAAPALPRPCPKVTENLKAPEVGLSALVILKKLVLEIPLEDFLCESPKFCQKLTKAIAALVSHCREELLLSGKAASRAKETINGVQTSMILDAGTYSNTMSLPFLKTLPDVMVAPSDTVFVMANGCKSFSMSTAVHLTLWLGGVWMPIEAAVFNHKQYTLLIGRRP</sequence>
<evidence type="ECO:0000313" key="1">
    <source>
        <dbReference type="EMBL" id="KAJ9062456.1"/>
    </source>
</evidence>